<keyword evidence="2" id="KW-1185">Reference proteome</keyword>
<dbReference type="KEGG" id="euz:DVS28_a0587"/>
<organism evidence="1 2">
    <name type="scientific">Euzebya pacifica</name>
    <dbReference type="NCBI Taxonomy" id="1608957"/>
    <lineage>
        <taxon>Bacteria</taxon>
        <taxon>Bacillati</taxon>
        <taxon>Actinomycetota</taxon>
        <taxon>Nitriliruptoria</taxon>
        <taxon>Euzebyales</taxon>
    </lineage>
</organism>
<name>A0A346XSU4_9ACTN</name>
<dbReference type="Proteomes" id="UP000264006">
    <property type="component" value="Chromosome"/>
</dbReference>
<evidence type="ECO:0000313" key="2">
    <source>
        <dbReference type="Proteomes" id="UP000264006"/>
    </source>
</evidence>
<protein>
    <submittedName>
        <fullName evidence="1">Uncharacterized protein</fullName>
    </submittedName>
</protein>
<dbReference type="EMBL" id="CP031165">
    <property type="protein sequence ID" value="AXV05291.1"/>
    <property type="molecule type" value="Genomic_DNA"/>
</dbReference>
<accession>A0A346XSU4</accession>
<reference evidence="1 2" key="1">
    <citation type="submission" date="2018-09" db="EMBL/GenBank/DDBJ databases">
        <title>Complete genome sequence of Euzebya sp. DY32-46 isolated from seawater of Pacific Ocean.</title>
        <authorList>
            <person name="Xu L."/>
            <person name="Wu Y.-H."/>
            <person name="Xu X.-W."/>
        </authorList>
    </citation>
    <scope>NUCLEOTIDE SEQUENCE [LARGE SCALE GENOMIC DNA]</scope>
    <source>
        <strain evidence="1 2">DY32-46</strain>
    </source>
</reference>
<sequence>MHGLDEEQQQALADRVGAMLSWEALAAHARAADLVDANQNLLWESRILTDIRPVFTEGNEPKATHGLVLHSLQLTYWNGAQLTELFVTLDRDELQRLAKVIERAQKKEIQAEELMKKADLPRVGTDVGVDDEGA</sequence>
<proteinExistence type="predicted"/>
<dbReference type="AlphaFoldDB" id="A0A346XSU4"/>
<evidence type="ECO:0000313" key="1">
    <source>
        <dbReference type="EMBL" id="AXV05291.1"/>
    </source>
</evidence>
<gene>
    <name evidence="1" type="ORF">DVS28_a0587</name>
</gene>